<evidence type="ECO:0000313" key="3">
    <source>
        <dbReference type="EMBL" id="KAK7749641.1"/>
    </source>
</evidence>
<keyword evidence="4" id="KW-1185">Reference proteome</keyword>
<proteinExistence type="predicted"/>
<reference evidence="3 4" key="1">
    <citation type="journal article" date="2023" name="PLoS ONE">
        <title>Cytospora paraplurivora sp. nov. isolated from orchards with fruit tree decline syndrome in Ontario, Canada.</title>
        <authorList>
            <person name="Ilyukhin E."/>
            <person name="Nguyen H.D.T."/>
            <person name="Castle A.J."/>
            <person name="Ellouze W."/>
        </authorList>
    </citation>
    <scope>NUCLEOTIDE SEQUENCE [LARGE SCALE GENOMIC DNA]</scope>
    <source>
        <strain evidence="3 4">FDS-564</strain>
    </source>
</reference>
<gene>
    <name evidence="3" type="ORF">SLS53_000219</name>
</gene>
<protein>
    <submittedName>
        <fullName evidence="3">Uncharacterized protein</fullName>
    </submittedName>
</protein>
<feature type="region of interest" description="Disordered" evidence="1">
    <location>
        <begin position="204"/>
        <end position="229"/>
    </location>
</feature>
<evidence type="ECO:0000256" key="1">
    <source>
        <dbReference type="SAM" id="MobiDB-lite"/>
    </source>
</evidence>
<sequence>MALTSNRRFPLLLVGAWLLLVARSTLAAMTPFAAIDPILQGCTDEDAAHVRQAWKEAGDLANVHYEWSPGGAWQAAMDLYLGNATRKDYDFWGDPGPLVAETSSLAELTSAADGEIKLQMTIEYWKPNRARSLHHETFHWEDTVSVPRCLDLDYEPQEICDTAYYYGTEESRWNAESFSLAALAIYVQKTFHLESPPTPFGVPYVPLPNGPSSKTDKDGNDSLSSEPVGWVSPVSMDSRNFTWWDVSGTVALSSYGNITDVSDE</sequence>
<feature type="signal peptide" evidence="2">
    <location>
        <begin position="1"/>
        <end position="27"/>
    </location>
</feature>
<comment type="caution">
    <text evidence="3">The sequence shown here is derived from an EMBL/GenBank/DDBJ whole genome shotgun (WGS) entry which is preliminary data.</text>
</comment>
<evidence type="ECO:0000313" key="4">
    <source>
        <dbReference type="Proteomes" id="UP001320245"/>
    </source>
</evidence>
<name>A0AAN9UM99_9PEZI</name>
<evidence type="ECO:0000256" key="2">
    <source>
        <dbReference type="SAM" id="SignalP"/>
    </source>
</evidence>
<accession>A0AAN9UM99</accession>
<keyword evidence="2" id="KW-0732">Signal</keyword>
<dbReference type="EMBL" id="JAJSPL020000001">
    <property type="protein sequence ID" value="KAK7749641.1"/>
    <property type="molecule type" value="Genomic_DNA"/>
</dbReference>
<feature type="chain" id="PRO_5043038926" evidence="2">
    <location>
        <begin position="28"/>
        <end position="264"/>
    </location>
</feature>
<dbReference type="AlphaFoldDB" id="A0AAN9UM99"/>
<dbReference type="Proteomes" id="UP001320245">
    <property type="component" value="Unassembled WGS sequence"/>
</dbReference>
<organism evidence="3 4">
    <name type="scientific">Cytospora paraplurivora</name>
    <dbReference type="NCBI Taxonomy" id="2898453"/>
    <lineage>
        <taxon>Eukaryota</taxon>
        <taxon>Fungi</taxon>
        <taxon>Dikarya</taxon>
        <taxon>Ascomycota</taxon>
        <taxon>Pezizomycotina</taxon>
        <taxon>Sordariomycetes</taxon>
        <taxon>Sordariomycetidae</taxon>
        <taxon>Diaporthales</taxon>
        <taxon>Cytosporaceae</taxon>
        <taxon>Cytospora</taxon>
    </lineage>
</organism>